<dbReference type="Gene3D" id="2.60.40.420">
    <property type="entry name" value="Cupredoxins - blue copper proteins"/>
    <property type="match status" value="3"/>
</dbReference>
<evidence type="ECO:0000256" key="2">
    <source>
        <dbReference type="ARBA" id="ARBA00011245"/>
    </source>
</evidence>
<dbReference type="InterPro" id="IPR002355">
    <property type="entry name" value="Cu_oxidase_Cu_BS"/>
</dbReference>
<comment type="similarity">
    <text evidence="1">Belongs to the multicopper oxidase family.</text>
</comment>
<dbReference type="InterPro" id="IPR045087">
    <property type="entry name" value="Cu-oxidase_fam"/>
</dbReference>
<evidence type="ECO:0000256" key="4">
    <source>
        <dbReference type="ARBA" id="ARBA00023002"/>
    </source>
</evidence>
<dbReference type="STRING" id="497965.Cyan7822_5099"/>
<dbReference type="KEGG" id="cyj:Cyan7822_5099"/>
<dbReference type="RefSeq" id="WP_013325022.1">
    <property type="nucleotide sequence ID" value="NC_014501.1"/>
</dbReference>
<organism evidence="13 14">
    <name type="scientific">Gloeothece verrucosa (strain PCC 7822)</name>
    <name type="common">Cyanothece sp. (strain PCC 7822)</name>
    <dbReference type="NCBI Taxonomy" id="497965"/>
    <lineage>
        <taxon>Bacteria</taxon>
        <taxon>Bacillati</taxon>
        <taxon>Cyanobacteriota</taxon>
        <taxon>Cyanophyceae</taxon>
        <taxon>Oscillatoriophycideae</taxon>
        <taxon>Chroococcales</taxon>
        <taxon>Aphanothecaceae</taxon>
        <taxon>Gloeothece</taxon>
        <taxon>Gloeothece verrucosa</taxon>
    </lineage>
</organism>
<sequence>MKLSRRQALKIGLIGGSSLALALGVQSYQRTPANTKIEPFERSLIIPPLLKPIRSDETTDYYEITLQKSSTEILPGLKTEIWGYNGIAPGPTIRQSEGRKSVIRFINKLGKDSQGKPINNVIHVHGMATSAAYDGYTTDYIPPDYFKDYIYPNERASILWYHDHTMDLTARNVDAGLAGMYIVEEPEDLNLPLPKGNYDIPLILQTKRFAQDGSIIFYNQTPDNLYGNVLLVNGVPSPKMEVARRKYRFRILNASGGRNYQLALSQKIDSLTEGEKLIVIGSDGGLLSEPVEIVTPEQVLPVVMAERYDVIIDFSKYPLGTEVFLQNVIQGLDFSGSVAKNAQINPIMRFDVVRSEADESEIPRQLRPVERLSVTSNIPERTFIFRRNQQGKWAINGKTWDENRIDAHPQSGAVEIWHFINPEKGMMHPIHLHLVEAQLLDRNGEPPRPFERGWKDVFLLNELEELRIVARFKGSNGEKLTGKFMMHCHQLLHEDRGMMSQFEVGDGGLDPVATAPAQPLSIMRSL</sequence>
<dbReference type="eggNOG" id="COG2132">
    <property type="taxonomic scope" value="Bacteria"/>
</dbReference>
<gene>
    <name evidence="13" type="ordered locus">Cyan7822_5099</name>
</gene>
<feature type="domain" description="Plastocyanin-like" evidence="11">
    <location>
        <begin position="380"/>
        <end position="506"/>
    </location>
</feature>
<dbReference type="SUPFAM" id="SSF49503">
    <property type="entry name" value="Cupredoxins"/>
    <property type="match status" value="3"/>
</dbReference>
<dbReference type="HOGENOM" id="CLU_009100_2_2_3"/>
<evidence type="ECO:0000256" key="9">
    <source>
        <dbReference type="ARBA" id="ARBA00048092"/>
    </source>
</evidence>
<dbReference type="EC" id="1.16.3.4" evidence="5"/>
<dbReference type="InterPro" id="IPR008972">
    <property type="entry name" value="Cupredoxin"/>
</dbReference>
<evidence type="ECO:0000256" key="5">
    <source>
        <dbReference type="ARBA" id="ARBA00038978"/>
    </source>
</evidence>
<dbReference type="Pfam" id="PF07732">
    <property type="entry name" value="Cu-oxidase_3"/>
    <property type="match status" value="1"/>
</dbReference>
<dbReference type="InterPro" id="IPR011706">
    <property type="entry name" value="Cu-oxidase_C"/>
</dbReference>
<evidence type="ECO:0000256" key="3">
    <source>
        <dbReference type="ARBA" id="ARBA00022723"/>
    </source>
</evidence>
<dbReference type="AlphaFoldDB" id="E0UJG6"/>
<evidence type="ECO:0000259" key="11">
    <source>
        <dbReference type="Pfam" id="PF07731"/>
    </source>
</evidence>
<dbReference type="InterPro" id="IPR011707">
    <property type="entry name" value="Cu-oxidase-like_N"/>
</dbReference>
<dbReference type="GO" id="GO:0016491">
    <property type="term" value="F:oxidoreductase activity"/>
    <property type="evidence" value="ECO:0007669"/>
    <property type="project" value="UniProtKB-KW"/>
</dbReference>
<evidence type="ECO:0000256" key="7">
    <source>
        <dbReference type="ARBA" id="ARBA00042896"/>
    </source>
</evidence>
<evidence type="ECO:0000256" key="6">
    <source>
        <dbReference type="ARBA" id="ARBA00041027"/>
    </source>
</evidence>
<reference evidence="14" key="1">
    <citation type="journal article" date="2011" name="MBio">
        <title>Novel metabolic attributes of the genus Cyanothece, comprising a group of unicellular nitrogen-fixing Cyanobacteria.</title>
        <authorList>
            <person name="Bandyopadhyay A."/>
            <person name="Elvitigala T."/>
            <person name="Welsh E."/>
            <person name="Stockel J."/>
            <person name="Liberton M."/>
            <person name="Min H."/>
            <person name="Sherman L.A."/>
            <person name="Pakrasi H.B."/>
        </authorList>
    </citation>
    <scope>NUCLEOTIDE SEQUENCE [LARGE SCALE GENOMIC DNA]</scope>
    <source>
        <strain evidence="14">PCC 7822</strain>
    </source>
</reference>
<evidence type="ECO:0000313" key="14">
    <source>
        <dbReference type="Proteomes" id="UP000008206"/>
    </source>
</evidence>
<comment type="subunit">
    <text evidence="2">Monomer.</text>
</comment>
<evidence type="ECO:0000256" key="8">
    <source>
        <dbReference type="ARBA" id="ARBA00043090"/>
    </source>
</evidence>
<dbReference type="EMBL" id="CP002198">
    <property type="protein sequence ID" value="ADN16984.1"/>
    <property type="molecule type" value="Genomic_DNA"/>
</dbReference>
<dbReference type="GO" id="GO:0005507">
    <property type="term" value="F:copper ion binding"/>
    <property type="evidence" value="ECO:0007669"/>
    <property type="project" value="InterPro"/>
</dbReference>
<keyword evidence="4 13" id="KW-0560">Oxidoreductase</keyword>
<dbReference type="PROSITE" id="PS00080">
    <property type="entry name" value="MULTICOPPER_OXIDASE2"/>
    <property type="match status" value="1"/>
</dbReference>
<evidence type="ECO:0000256" key="1">
    <source>
        <dbReference type="ARBA" id="ARBA00010609"/>
    </source>
</evidence>
<evidence type="ECO:0000259" key="12">
    <source>
        <dbReference type="Pfam" id="PF07732"/>
    </source>
</evidence>
<proteinExistence type="inferred from homology"/>
<dbReference type="CDD" id="cd13866">
    <property type="entry name" value="CuRO_2_BOD"/>
    <property type="match status" value="1"/>
</dbReference>
<dbReference type="Pfam" id="PF07731">
    <property type="entry name" value="Cu-oxidase_2"/>
    <property type="match status" value="1"/>
</dbReference>
<accession>E0UJG6</accession>
<comment type="catalytic activity">
    <reaction evidence="9">
        <text>4 Cu(+) + O2 + 4 H(+) = 4 Cu(2+) + 2 H2O</text>
        <dbReference type="Rhea" id="RHEA:30083"/>
        <dbReference type="ChEBI" id="CHEBI:15377"/>
        <dbReference type="ChEBI" id="CHEBI:15378"/>
        <dbReference type="ChEBI" id="CHEBI:15379"/>
        <dbReference type="ChEBI" id="CHEBI:29036"/>
        <dbReference type="ChEBI" id="CHEBI:49552"/>
        <dbReference type="EC" id="1.16.3.4"/>
    </reaction>
    <physiologicalReaction direction="left-to-right" evidence="9">
        <dbReference type="Rhea" id="RHEA:30084"/>
    </physiologicalReaction>
</comment>
<keyword evidence="14" id="KW-1185">Reference proteome</keyword>
<dbReference type="PROSITE" id="PS51318">
    <property type="entry name" value="TAT"/>
    <property type="match status" value="1"/>
</dbReference>
<dbReference type="CDD" id="cd13889">
    <property type="entry name" value="CuRO_3_BOD"/>
    <property type="match status" value="1"/>
</dbReference>
<dbReference type="PROSITE" id="PS00079">
    <property type="entry name" value="MULTICOPPER_OXIDASE1"/>
    <property type="match status" value="1"/>
</dbReference>
<feature type="chain" id="PRO_5003141334" description="Multicopper oxidase CueO" evidence="10">
    <location>
        <begin position="23"/>
        <end position="526"/>
    </location>
</feature>
<keyword evidence="3" id="KW-0479">Metal-binding</keyword>
<dbReference type="InterPro" id="IPR006311">
    <property type="entry name" value="TAT_signal"/>
</dbReference>
<protein>
    <recommendedName>
        <fullName evidence="6">Multicopper oxidase CueO</fullName>
        <ecNumber evidence="5">1.16.3.4</ecNumber>
    </recommendedName>
    <alternativeName>
        <fullName evidence="7">Copper efflux oxidase</fullName>
    </alternativeName>
    <alternativeName>
        <fullName evidence="8">Cuprous oxidase</fullName>
    </alternativeName>
</protein>
<dbReference type="InterPro" id="IPR033138">
    <property type="entry name" value="Cu_oxidase_CS"/>
</dbReference>
<feature type="domain" description="Plastocyanin-like" evidence="12">
    <location>
        <begin position="67"/>
        <end position="187"/>
    </location>
</feature>
<name>E0UJG6_GLOV7</name>
<evidence type="ECO:0000313" key="13">
    <source>
        <dbReference type="EMBL" id="ADN16984.1"/>
    </source>
</evidence>
<dbReference type="PANTHER" id="PTHR48267:SF1">
    <property type="entry name" value="BILIRUBIN OXIDASE"/>
    <property type="match status" value="1"/>
</dbReference>
<dbReference type="PANTHER" id="PTHR48267">
    <property type="entry name" value="CUPREDOXIN SUPERFAMILY PROTEIN"/>
    <property type="match status" value="1"/>
</dbReference>
<dbReference type="OrthoDB" id="9757546at2"/>
<keyword evidence="10" id="KW-0732">Signal</keyword>
<feature type="signal peptide" evidence="10">
    <location>
        <begin position="1"/>
        <end position="22"/>
    </location>
</feature>
<evidence type="ECO:0000256" key="10">
    <source>
        <dbReference type="SAM" id="SignalP"/>
    </source>
</evidence>
<dbReference type="Proteomes" id="UP000008206">
    <property type="component" value="Chromosome"/>
</dbReference>